<evidence type="ECO:0000313" key="3">
    <source>
        <dbReference type="Proteomes" id="UP000270342"/>
    </source>
</evidence>
<name>A0A494XUU5_9BURK</name>
<dbReference type="Gene3D" id="3.40.50.1820">
    <property type="entry name" value="alpha/beta hydrolase"/>
    <property type="match status" value="1"/>
</dbReference>
<accession>A0A494XUU5</accession>
<keyword evidence="1 2" id="KW-0378">Hydrolase</keyword>
<comment type="caution">
    <text evidence="2">The sequence shown here is derived from an EMBL/GenBank/DDBJ whole genome shotgun (WGS) entry which is preliminary data.</text>
</comment>
<dbReference type="GO" id="GO:0016787">
    <property type="term" value="F:hydrolase activity"/>
    <property type="evidence" value="ECO:0007669"/>
    <property type="project" value="UniProtKB-KW"/>
</dbReference>
<reference evidence="2 3" key="1">
    <citation type="submission" date="2018-10" db="EMBL/GenBank/DDBJ databases">
        <title>Robbsia sp. DHC34, isolated from soil.</title>
        <authorList>
            <person name="Gao Z.-H."/>
            <person name="Qiu L.-H."/>
        </authorList>
    </citation>
    <scope>NUCLEOTIDE SEQUENCE [LARGE SCALE GENOMIC DNA]</scope>
    <source>
        <strain evidence="2 3">DHC34</strain>
    </source>
</reference>
<dbReference type="InterPro" id="IPR010520">
    <property type="entry name" value="FrsA-like"/>
</dbReference>
<dbReference type="PANTHER" id="PTHR22946">
    <property type="entry name" value="DIENELACTONE HYDROLASE DOMAIN-CONTAINING PROTEIN-RELATED"/>
    <property type="match status" value="1"/>
</dbReference>
<dbReference type="PANTHER" id="PTHR22946:SF12">
    <property type="entry name" value="CONIDIAL PIGMENT BIOSYNTHESIS PROTEIN AYG1 (AFU_ORTHOLOGUE AFUA_2G17550)"/>
    <property type="match status" value="1"/>
</dbReference>
<dbReference type="OrthoDB" id="9812921at2"/>
<organism evidence="2 3">
    <name type="scientific">Pararobbsia silviterrae</name>
    <dbReference type="NCBI Taxonomy" id="1792498"/>
    <lineage>
        <taxon>Bacteria</taxon>
        <taxon>Pseudomonadati</taxon>
        <taxon>Pseudomonadota</taxon>
        <taxon>Betaproteobacteria</taxon>
        <taxon>Burkholderiales</taxon>
        <taxon>Burkholderiaceae</taxon>
        <taxon>Pararobbsia</taxon>
    </lineage>
</organism>
<dbReference type="EMBL" id="RBZU01000007">
    <property type="protein sequence ID" value="RKP53481.1"/>
    <property type="molecule type" value="Genomic_DNA"/>
</dbReference>
<dbReference type="RefSeq" id="WP_121088110.1">
    <property type="nucleotide sequence ID" value="NZ_RBZU01000007.1"/>
</dbReference>
<dbReference type="Pfam" id="PF06500">
    <property type="entry name" value="FrsA-like"/>
    <property type="match status" value="1"/>
</dbReference>
<dbReference type="Proteomes" id="UP000270342">
    <property type="component" value="Unassembled WGS sequence"/>
</dbReference>
<evidence type="ECO:0000313" key="2">
    <source>
        <dbReference type="EMBL" id="RKP53481.1"/>
    </source>
</evidence>
<sequence>MTTQTSTQHANTGTEALLFKDDPQFWFEIERLFGAAEYGGALFGEVIAIARNIRSGDYDSWYVAMSDFADRLADEAATQLNKGHTISARDNYLRAASYYRSADFFLHANAGDPRVKRAFELSTACYRKAAALFAPAIEPVEIPFEGTTLTGYFHRVDDSGTPRKTLLLCNGFDGSPEEMHWNGGRAAVDRGYNVLVFDGPGQYSAVHRRGLHFRPNWESVVTPVVDYALTRKDVDPKRIALHCESLGGYLSPRAAAFEHRLAACIADDGVYDLGETMMATFPPETREAVRVAMRAPSAPELDAALARTMQENSVARWYFTHGMYAFGVESPRAFMAAAMDYHLRDGIAERIQCPTLVCDAEKDLFFQGQPQKLFDHLTCPKTMIKFTDAEGAGAHCQMGASRLAYARIYDWLDETLAALK</sequence>
<proteinExistence type="predicted"/>
<dbReference type="InterPro" id="IPR050261">
    <property type="entry name" value="FrsA_esterase"/>
</dbReference>
<dbReference type="SUPFAM" id="SSF53474">
    <property type="entry name" value="alpha/beta-Hydrolases"/>
    <property type="match status" value="1"/>
</dbReference>
<gene>
    <name evidence="2" type="ORF">D7S86_16120</name>
</gene>
<keyword evidence="3" id="KW-1185">Reference proteome</keyword>
<dbReference type="Gene3D" id="1.20.1440.110">
    <property type="entry name" value="acylaminoacyl peptidase"/>
    <property type="match status" value="1"/>
</dbReference>
<dbReference type="AlphaFoldDB" id="A0A494XUU5"/>
<evidence type="ECO:0000256" key="1">
    <source>
        <dbReference type="ARBA" id="ARBA00022801"/>
    </source>
</evidence>
<protein>
    <submittedName>
        <fullName evidence="2">Alpha/beta hydrolase</fullName>
    </submittedName>
</protein>
<dbReference type="InterPro" id="IPR029058">
    <property type="entry name" value="AB_hydrolase_fold"/>
</dbReference>